<dbReference type="EMBL" id="LHPM01000009">
    <property type="protein sequence ID" value="OAL67777.1"/>
    <property type="molecule type" value="Genomic_DNA"/>
</dbReference>
<feature type="chain" id="PRO_5008086072" description="Glycosyl transferase CAP10 domain-containing protein" evidence="1">
    <location>
        <begin position="39"/>
        <end position="493"/>
    </location>
</feature>
<dbReference type="InterPro" id="IPR051091">
    <property type="entry name" value="O-Glucosyltr/Glycosyltrsf_90"/>
</dbReference>
<dbReference type="InterPro" id="IPR006598">
    <property type="entry name" value="CAP10"/>
</dbReference>
<evidence type="ECO:0000259" key="2">
    <source>
        <dbReference type="SMART" id="SM00672"/>
    </source>
</evidence>
<dbReference type="PANTHER" id="PTHR12203:SF107">
    <property type="entry name" value="GLYCOSYL TRANSFERASE CAP10 DOMAIN-CONTAINING PROTEIN"/>
    <property type="match status" value="1"/>
</dbReference>
<sequence length="493" mass="56634">MDAQTHQHPTSAARKYRRRTVAVSLVLALVLLWCQLRGYPSPFTAPASCQHHAANPGCQWNHKRDANTLVLGAERCQSAFPGLFAEIDRAKQERAQRPISLAEIDSVVPKNGYIRAMIYDQQLYVIAVNGTIYSREIATLHALHRAIVSSPDPLPNIEFVFNTDDKVDPVAQWGYARREQDTNLWLMPDFGYWSWPETKVGTMQEVQMGAEREEHTWAWPKKIPQLFWRGATMDLEVRERLIQVTRDQPWADVKPITWRDNDSMQNDLRSMPEHCRFKYLAQTEGNSYSGRLKYLQSCNSVVISHSLEWIQHQSPLMKSSGPDQNYVEVRRDWSDLPEKIEWLEGHEQDAKRIARNNIKTFREQYLTPAAEVCYWRQLIRSWAEVSFEPEFFKEADDDVPGKLADSVEAGYMLFRMKYSSPLRVKMGNLWSGYVEDVQSSSGFHQANNAANGQEPLSGGPIATPSMEQLLLLIWAWLQEPQLEQAAEATVLLP</sequence>
<organism evidence="3 4">
    <name type="scientific">Trichophyton rubrum</name>
    <name type="common">Athlete's foot fungus</name>
    <name type="synonym">Epidermophyton rubrum</name>
    <dbReference type="NCBI Taxonomy" id="5551"/>
    <lineage>
        <taxon>Eukaryota</taxon>
        <taxon>Fungi</taxon>
        <taxon>Dikarya</taxon>
        <taxon>Ascomycota</taxon>
        <taxon>Pezizomycotina</taxon>
        <taxon>Eurotiomycetes</taxon>
        <taxon>Eurotiomycetidae</taxon>
        <taxon>Onygenales</taxon>
        <taxon>Arthrodermataceae</taxon>
        <taxon>Trichophyton</taxon>
    </lineage>
</organism>
<proteinExistence type="predicted"/>
<reference evidence="3 4" key="1">
    <citation type="submission" date="2016-05" db="EMBL/GenBank/DDBJ databases">
        <title>Genome sequencing of Trichophyton rubrum CMCC(F)T1i isolated from hair.</title>
        <authorList>
            <person name="Zhan P."/>
            <person name="Tao Y."/>
            <person name="Liu W."/>
        </authorList>
    </citation>
    <scope>NUCLEOTIDE SEQUENCE [LARGE SCALE GENOMIC DNA]</scope>
    <source>
        <strain evidence="4">CMCC(F)T1i</strain>
    </source>
</reference>
<dbReference type="VEuPathDB" id="FungiDB:TERG_06247"/>
<feature type="signal peptide" evidence="1">
    <location>
        <begin position="1"/>
        <end position="38"/>
    </location>
</feature>
<dbReference type="SMART" id="SM00672">
    <property type="entry name" value="CAP10"/>
    <property type="match status" value="1"/>
</dbReference>
<protein>
    <recommendedName>
        <fullName evidence="2">Glycosyl transferase CAP10 domain-containing protein</fullName>
    </recommendedName>
</protein>
<dbReference type="Proteomes" id="UP000243015">
    <property type="component" value="Unassembled WGS sequence"/>
</dbReference>
<keyword evidence="1" id="KW-0732">Signal</keyword>
<evidence type="ECO:0000313" key="3">
    <source>
        <dbReference type="EMBL" id="OAL67777.1"/>
    </source>
</evidence>
<feature type="domain" description="Glycosyl transferase CAP10" evidence="2">
    <location>
        <begin position="153"/>
        <end position="382"/>
    </location>
</feature>
<evidence type="ECO:0000256" key="1">
    <source>
        <dbReference type="SAM" id="SignalP"/>
    </source>
</evidence>
<comment type="caution">
    <text evidence="3">The sequence shown here is derived from an EMBL/GenBank/DDBJ whole genome shotgun (WGS) entry which is preliminary data.</text>
</comment>
<gene>
    <name evidence="3" type="ORF">A7C99_0908</name>
</gene>
<accession>A0A178F8K9</accession>
<name>A0A178F8K9_TRIRU</name>
<dbReference type="Pfam" id="PF05686">
    <property type="entry name" value="Glyco_transf_90"/>
    <property type="match status" value="1"/>
</dbReference>
<dbReference type="AlphaFoldDB" id="A0A178F8K9"/>
<dbReference type="PANTHER" id="PTHR12203">
    <property type="entry name" value="KDEL LYS-ASP-GLU-LEU CONTAINING - RELATED"/>
    <property type="match status" value="1"/>
</dbReference>
<evidence type="ECO:0000313" key="4">
    <source>
        <dbReference type="Proteomes" id="UP000243015"/>
    </source>
</evidence>